<evidence type="ECO:0000313" key="2">
    <source>
        <dbReference type="EMBL" id="MBC8333636.1"/>
    </source>
</evidence>
<name>A0A8J6NFG2_9CHLR</name>
<keyword evidence="1" id="KW-0472">Membrane</keyword>
<comment type="caution">
    <text evidence="2">The sequence shown here is derived from an EMBL/GenBank/DDBJ whole genome shotgun (WGS) entry which is preliminary data.</text>
</comment>
<accession>A0A8J6NFG2</accession>
<organism evidence="2 3">
    <name type="scientific">Candidatus Desulfolinea nitratireducens</name>
    <dbReference type="NCBI Taxonomy" id="2841698"/>
    <lineage>
        <taxon>Bacteria</taxon>
        <taxon>Bacillati</taxon>
        <taxon>Chloroflexota</taxon>
        <taxon>Anaerolineae</taxon>
        <taxon>Anaerolineales</taxon>
        <taxon>Anaerolineales incertae sedis</taxon>
        <taxon>Candidatus Desulfolinea</taxon>
    </lineage>
</organism>
<keyword evidence="1" id="KW-1133">Transmembrane helix</keyword>
<dbReference type="Proteomes" id="UP000614469">
    <property type="component" value="Unassembled WGS sequence"/>
</dbReference>
<keyword evidence="1" id="KW-0812">Transmembrane</keyword>
<evidence type="ECO:0008006" key="4">
    <source>
        <dbReference type="Google" id="ProtNLM"/>
    </source>
</evidence>
<proteinExistence type="predicted"/>
<feature type="transmembrane region" description="Helical" evidence="1">
    <location>
        <begin position="12"/>
        <end position="31"/>
    </location>
</feature>
<gene>
    <name evidence="2" type="ORF">H8E29_00060</name>
</gene>
<dbReference type="EMBL" id="JACNJN010000004">
    <property type="protein sequence ID" value="MBC8333636.1"/>
    <property type="molecule type" value="Genomic_DNA"/>
</dbReference>
<evidence type="ECO:0000256" key="1">
    <source>
        <dbReference type="SAM" id="Phobius"/>
    </source>
</evidence>
<dbReference type="AlphaFoldDB" id="A0A8J6NFG2"/>
<protein>
    <recommendedName>
        <fullName evidence="4">DUF2079 domain-containing protein</fullName>
    </recommendedName>
</protein>
<evidence type="ECO:0000313" key="3">
    <source>
        <dbReference type="Proteomes" id="UP000614469"/>
    </source>
</evidence>
<sequence>RPPMYDGFRHFLFILPPVFILTGFAFELIFMSVHENWSRAIILLAIVISGIYGGIKLHPYEYAYHNAIVGGTSGVDGEFETDYWLTCYKEAVEKFSEFAPQNGTLIVHREASIAAYFAPDHINVIPYRSLKTGDYLLLSARLNEKSNVKRHSPNIITVGRDGATFCVIKEIQ</sequence>
<feature type="non-terminal residue" evidence="2">
    <location>
        <position position="1"/>
    </location>
</feature>
<reference evidence="2 3" key="1">
    <citation type="submission" date="2020-08" db="EMBL/GenBank/DDBJ databases">
        <title>Bridging the membrane lipid divide: bacteria of the FCB group superphylum have the potential to synthesize archaeal ether lipids.</title>
        <authorList>
            <person name="Villanueva L."/>
            <person name="Von Meijenfeldt F.A.B."/>
            <person name="Westbye A.B."/>
            <person name="Yadav S."/>
            <person name="Hopmans E.C."/>
            <person name="Dutilh B.E."/>
            <person name="Sinninghe Damste J.S."/>
        </authorList>
    </citation>
    <scope>NUCLEOTIDE SEQUENCE [LARGE SCALE GENOMIC DNA]</scope>
    <source>
        <strain evidence="2">NIOZ-UU36</strain>
    </source>
</reference>
<feature type="transmembrane region" description="Helical" evidence="1">
    <location>
        <begin position="37"/>
        <end position="55"/>
    </location>
</feature>